<dbReference type="EMBL" id="JAGKQM010001799">
    <property type="protein sequence ID" value="KAH0851291.1"/>
    <property type="molecule type" value="Genomic_DNA"/>
</dbReference>
<evidence type="ECO:0000313" key="1">
    <source>
        <dbReference type="EMBL" id="KAH0851291.1"/>
    </source>
</evidence>
<sequence length="111" mass="12777">SISSTKKDDPDEAYSETFNKDWRVLEIAQFQEFQSILRENPAQEFEIVIGIHVSNKFFLSLARPTIGSVPSKATWTQLPEWEVQICRLLQYCGIISKFAEFEKASDKLGFN</sequence>
<protein>
    <submittedName>
        <fullName evidence="1">Uncharacterized protein</fullName>
    </submittedName>
</protein>
<proteinExistence type="predicted"/>
<dbReference type="Proteomes" id="UP000824890">
    <property type="component" value="Unassembled WGS sequence"/>
</dbReference>
<name>A0ABQ7X853_BRANA</name>
<evidence type="ECO:0000313" key="2">
    <source>
        <dbReference type="Proteomes" id="UP000824890"/>
    </source>
</evidence>
<keyword evidence="2" id="KW-1185">Reference proteome</keyword>
<reference evidence="1 2" key="1">
    <citation type="submission" date="2021-05" db="EMBL/GenBank/DDBJ databases">
        <title>Genome Assembly of Synthetic Allotetraploid Brassica napus Reveals Homoeologous Exchanges between Subgenomes.</title>
        <authorList>
            <person name="Davis J.T."/>
        </authorList>
    </citation>
    <scope>NUCLEOTIDE SEQUENCE [LARGE SCALE GENOMIC DNA]</scope>
    <source>
        <strain evidence="2">cv. Da-Ae</strain>
        <tissue evidence="1">Seedling</tissue>
    </source>
</reference>
<organism evidence="1 2">
    <name type="scientific">Brassica napus</name>
    <name type="common">Rape</name>
    <dbReference type="NCBI Taxonomy" id="3708"/>
    <lineage>
        <taxon>Eukaryota</taxon>
        <taxon>Viridiplantae</taxon>
        <taxon>Streptophyta</taxon>
        <taxon>Embryophyta</taxon>
        <taxon>Tracheophyta</taxon>
        <taxon>Spermatophyta</taxon>
        <taxon>Magnoliopsida</taxon>
        <taxon>eudicotyledons</taxon>
        <taxon>Gunneridae</taxon>
        <taxon>Pentapetalae</taxon>
        <taxon>rosids</taxon>
        <taxon>malvids</taxon>
        <taxon>Brassicales</taxon>
        <taxon>Brassicaceae</taxon>
        <taxon>Brassiceae</taxon>
        <taxon>Brassica</taxon>
    </lineage>
</organism>
<gene>
    <name evidence="1" type="ORF">HID58_094869</name>
</gene>
<feature type="non-terminal residue" evidence="1">
    <location>
        <position position="1"/>
    </location>
</feature>
<comment type="caution">
    <text evidence="1">The sequence shown here is derived from an EMBL/GenBank/DDBJ whole genome shotgun (WGS) entry which is preliminary data.</text>
</comment>
<accession>A0ABQ7X853</accession>